<keyword evidence="1" id="KW-1015">Disulfide bond</keyword>
<dbReference type="CDD" id="cd00037">
    <property type="entry name" value="CLECT"/>
    <property type="match status" value="2"/>
</dbReference>
<evidence type="ECO:0000256" key="2">
    <source>
        <dbReference type="SAM" id="Coils"/>
    </source>
</evidence>
<dbReference type="InterPro" id="IPR016187">
    <property type="entry name" value="CTDL_fold"/>
</dbReference>
<protein>
    <recommendedName>
        <fullName evidence="3">C-type lectin domain-containing protein</fullName>
    </recommendedName>
</protein>
<dbReference type="PROSITE" id="PS00615">
    <property type="entry name" value="C_TYPE_LECTIN_1"/>
    <property type="match status" value="1"/>
</dbReference>
<dbReference type="AlphaFoldDB" id="A0AAV2R5T7"/>
<dbReference type="InterPro" id="IPR016186">
    <property type="entry name" value="C-type_lectin-like/link_sf"/>
</dbReference>
<gene>
    <name evidence="4" type="ORF">MNOR_LOCUS20266</name>
</gene>
<reference evidence="4 5" key="1">
    <citation type="submission" date="2024-05" db="EMBL/GenBank/DDBJ databases">
        <authorList>
            <person name="Wallberg A."/>
        </authorList>
    </citation>
    <scope>NUCLEOTIDE SEQUENCE [LARGE SCALE GENOMIC DNA]</scope>
</reference>
<dbReference type="InterPro" id="IPR050111">
    <property type="entry name" value="C-type_lectin/snaclec_domain"/>
</dbReference>
<dbReference type="PANTHER" id="PTHR22803">
    <property type="entry name" value="MANNOSE, PHOSPHOLIPASE, LECTIN RECEPTOR RELATED"/>
    <property type="match status" value="1"/>
</dbReference>
<dbReference type="SUPFAM" id="SSF56436">
    <property type="entry name" value="C-type lectin-like"/>
    <property type="match status" value="2"/>
</dbReference>
<dbReference type="Proteomes" id="UP001497623">
    <property type="component" value="Unassembled WGS sequence"/>
</dbReference>
<organism evidence="4 5">
    <name type="scientific">Meganyctiphanes norvegica</name>
    <name type="common">Northern krill</name>
    <name type="synonym">Thysanopoda norvegica</name>
    <dbReference type="NCBI Taxonomy" id="48144"/>
    <lineage>
        <taxon>Eukaryota</taxon>
        <taxon>Metazoa</taxon>
        <taxon>Ecdysozoa</taxon>
        <taxon>Arthropoda</taxon>
        <taxon>Crustacea</taxon>
        <taxon>Multicrustacea</taxon>
        <taxon>Malacostraca</taxon>
        <taxon>Eumalacostraca</taxon>
        <taxon>Eucarida</taxon>
        <taxon>Euphausiacea</taxon>
        <taxon>Euphausiidae</taxon>
        <taxon>Meganyctiphanes</taxon>
    </lineage>
</organism>
<evidence type="ECO:0000313" key="5">
    <source>
        <dbReference type="Proteomes" id="UP001497623"/>
    </source>
</evidence>
<dbReference type="Pfam" id="PF00059">
    <property type="entry name" value="Lectin_C"/>
    <property type="match status" value="2"/>
</dbReference>
<evidence type="ECO:0000259" key="3">
    <source>
        <dbReference type="PROSITE" id="PS50041"/>
    </source>
</evidence>
<proteinExistence type="predicted"/>
<dbReference type="SMART" id="SM00034">
    <property type="entry name" value="CLECT"/>
    <property type="match status" value="2"/>
</dbReference>
<comment type="caution">
    <text evidence="4">The sequence shown here is derived from an EMBL/GenBank/DDBJ whole genome shotgun (WGS) entry which is preliminary data.</text>
</comment>
<feature type="domain" description="C-type lectin" evidence="3">
    <location>
        <begin position="112"/>
        <end position="228"/>
    </location>
</feature>
<evidence type="ECO:0000256" key="1">
    <source>
        <dbReference type="ARBA" id="ARBA00023157"/>
    </source>
</evidence>
<keyword evidence="2" id="KW-0175">Coiled coil</keyword>
<dbReference type="InterPro" id="IPR001304">
    <property type="entry name" value="C-type_lectin-like"/>
</dbReference>
<evidence type="ECO:0000313" key="4">
    <source>
        <dbReference type="EMBL" id="CAL4114074.1"/>
    </source>
</evidence>
<accession>A0AAV2R5T7</accession>
<name>A0AAV2R5T7_MEGNR</name>
<dbReference type="EMBL" id="CAXKWB010015545">
    <property type="protein sequence ID" value="CAL4114074.1"/>
    <property type="molecule type" value="Genomic_DNA"/>
</dbReference>
<feature type="coiled-coil region" evidence="2">
    <location>
        <begin position="34"/>
        <end position="78"/>
    </location>
</feature>
<sequence length="418" mass="48263">EISEAVNALTAVNNRLDDQRISIRDTDRSMDVSLRAARSNEQQIQAMLRDAQDTQSVARNLHQSVMKFQQQVEEMLKKGISITESSYTTLPIGTLPSVEKPLPECPEKYIAVGKKCYRIESEHSKNWFEAREICQLEESDLAMPEDINVLKAFLYDDGVYTGIDFWLGASDLDQEGSWRWLSGKEMHHNWDELQPDGGNRENCMEIRPGNESRLHDYYCYNKQNFICQRDIGPFSKTEESPALACPEGFFQLETQCFRVVDNQMLYWGDARSFCRDQGGDLAQPQDPQALRHVLLTNNIYNVWIGAYHAHGSDKNWTWVSGKEVTDRIEEDAINENSYYEDDYEVEYEDDPEFCLRMKTESRPFFIKSQCNEMLSFVCQRSPRPLIEGVDSTRFDSRQIPPVAHVVFKGTIKVSHQGQ</sequence>
<feature type="domain" description="C-type lectin" evidence="3">
    <location>
        <begin position="252"/>
        <end position="379"/>
    </location>
</feature>
<feature type="non-terminal residue" evidence="4">
    <location>
        <position position="1"/>
    </location>
</feature>
<dbReference type="InterPro" id="IPR018378">
    <property type="entry name" value="C-type_lectin_CS"/>
</dbReference>
<dbReference type="PROSITE" id="PS50041">
    <property type="entry name" value="C_TYPE_LECTIN_2"/>
    <property type="match status" value="2"/>
</dbReference>
<dbReference type="Gene3D" id="3.10.100.10">
    <property type="entry name" value="Mannose-Binding Protein A, subunit A"/>
    <property type="match status" value="2"/>
</dbReference>
<keyword evidence="5" id="KW-1185">Reference proteome</keyword>